<feature type="transmembrane region" description="Helical" evidence="7">
    <location>
        <begin position="9"/>
        <end position="26"/>
    </location>
</feature>
<evidence type="ECO:0000256" key="7">
    <source>
        <dbReference type="SAM" id="Phobius"/>
    </source>
</evidence>
<evidence type="ECO:0000256" key="3">
    <source>
        <dbReference type="ARBA" id="ARBA00022475"/>
    </source>
</evidence>
<dbReference type="InterPro" id="IPR000515">
    <property type="entry name" value="MetI-like"/>
</dbReference>
<dbReference type="Gene3D" id="1.10.3720.10">
    <property type="entry name" value="MetI-like"/>
    <property type="match status" value="1"/>
</dbReference>
<evidence type="ECO:0000259" key="8">
    <source>
        <dbReference type="Pfam" id="PF00528"/>
    </source>
</evidence>
<dbReference type="RefSeq" id="WP_309798594.1">
    <property type="nucleotide sequence ID" value="NZ_JAVDPW010000009.1"/>
</dbReference>
<keyword evidence="2" id="KW-0813">Transport</keyword>
<evidence type="ECO:0000256" key="4">
    <source>
        <dbReference type="ARBA" id="ARBA00022692"/>
    </source>
</evidence>
<accession>A0ABU1JWR9</accession>
<evidence type="ECO:0000313" key="10">
    <source>
        <dbReference type="Proteomes" id="UP001262410"/>
    </source>
</evidence>
<feature type="transmembrane region" description="Helical" evidence="7">
    <location>
        <begin position="183"/>
        <end position="202"/>
    </location>
</feature>
<dbReference type="PANTHER" id="PTHR30151">
    <property type="entry name" value="ALKANE SULFONATE ABC TRANSPORTER-RELATED, MEMBRANE SUBUNIT"/>
    <property type="match status" value="1"/>
</dbReference>
<gene>
    <name evidence="9" type="ORF">E9232_005009</name>
</gene>
<comment type="caution">
    <text evidence="9">The sequence shown here is derived from an EMBL/GenBank/DDBJ whole genome shotgun (WGS) entry which is preliminary data.</text>
</comment>
<feature type="transmembrane region" description="Helical" evidence="7">
    <location>
        <begin position="120"/>
        <end position="140"/>
    </location>
</feature>
<evidence type="ECO:0000256" key="5">
    <source>
        <dbReference type="ARBA" id="ARBA00022989"/>
    </source>
</evidence>
<keyword evidence="10" id="KW-1185">Reference proteome</keyword>
<keyword evidence="5 7" id="KW-1133">Transmembrane helix</keyword>
<comment type="subcellular location">
    <subcellularLocation>
        <location evidence="1">Cell membrane</location>
        <topology evidence="1">Multi-pass membrane protein</topology>
    </subcellularLocation>
</comment>
<feature type="transmembrane region" description="Helical" evidence="7">
    <location>
        <begin position="246"/>
        <end position="268"/>
    </location>
</feature>
<evidence type="ECO:0000256" key="1">
    <source>
        <dbReference type="ARBA" id="ARBA00004651"/>
    </source>
</evidence>
<dbReference type="Proteomes" id="UP001262410">
    <property type="component" value="Unassembled WGS sequence"/>
</dbReference>
<keyword evidence="3" id="KW-1003">Cell membrane</keyword>
<evidence type="ECO:0000256" key="6">
    <source>
        <dbReference type="ARBA" id="ARBA00023136"/>
    </source>
</evidence>
<dbReference type="PANTHER" id="PTHR30151:SF41">
    <property type="entry name" value="ABC TRANSPORTER PERMEASE PROTEIN"/>
    <property type="match status" value="1"/>
</dbReference>
<feature type="transmembrane region" description="Helical" evidence="7">
    <location>
        <begin position="67"/>
        <end position="90"/>
    </location>
</feature>
<feature type="transmembrane region" description="Helical" evidence="7">
    <location>
        <begin position="280"/>
        <end position="301"/>
    </location>
</feature>
<feature type="transmembrane region" description="Helical" evidence="7">
    <location>
        <begin position="152"/>
        <end position="177"/>
    </location>
</feature>
<dbReference type="EMBL" id="JAVDPW010000009">
    <property type="protein sequence ID" value="MDR6292469.1"/>
    <property type="molecule type" value="Genomic_DNA"/>
</dbReference>
<dbReference type="SUPFAM" id="SSF161098">
    <property type="entry name" value="MetI-like"/>
    <property type="match status" value="1"/>
</dbReference>
<feature type="domain" description="ABC transmembrane type-1" evidence="8">
    <location>
        <begin position="131"/>
        <end position="305"/>
    </location>
</feature>
<organism evidence="9 10">
    <name type="scientific">Inquilinus ginsengisoli</name>
    <dbReference type="NCBI Taxonomy" id="363840"/>
    <lineage>
        <taxon>Bacteria</taxon>
        <taxon>Pseudomonadati</taxon>
        <taxon>Pseudomonadota</taxon>
        <taxon>Alphaproteobacteria</taxon>
        <taxon>Rhodospirillales</taxon>
        <taxon>Rhodospirillaceae</taxon>
        <taxon>Inquilinus</taxon>
    </lineage>
</organism>
<evidence type="ECO:0000313" key="9">
    <source>
        <dbReference type="EMBL" id="MDR6292469.1"/>
    </source>
</evidence>
<reference evidence="9 10" key="1">
    <citation type="submission" date="2023-07" db="EMBL/GenBank/DDBJ databases">
        <title>Sorghum-associated microbial communities from plants grown in Nebraska, USA.</title>
        <authorList>
            <person name="Schachtman D."/>
        </authorList>
    </citation>
    <scope>NUCLEOTIDE SEQUENCE [LARGE SCALE GENOMIC DNA]</scope>
    <source>
        <strain evidence="9 10">584</strain>
    </source>
</reference>
<sequence>MNRAVLRSLGWLVLALVLAGFVLWWIGDGGVFTAATAWIALPILATVAAVWLALAGLSPVPGRVTGIAVPVLFGALILWLWQVLVTGFQVPQILLPSPSMIGARFIGSLDTLWVDFFQTFIRSAIPGFVIGSGAGFLTAVAIDRSPFLQRGLLPLGSAVSAMPIVGIAPIMIMWFGFDWHSKAAVVVVMTFFPMLVNALAGLESAGAMERDLMRSYAASYRQTLLKLRLPGALPFIFNALKLNATLALIGAIVAEFFGTPIYGMGFRISTEVARLNVDMVWATILVAAIAGSASYGLLALVERATTFWHPSMRETTH</sequence>
<keyword evidence="4 7" id="KW-0812">Transmembrane</keyword>
<dbReference type="InterPro" id="IPR035906">
    <property type="entry name" value="MetI-like_sf"/>
</dbReference>
<evidence type="ECO:0000256" key="2">
    <source>
        <dbReference type="ARBA" id="ARBA00022448"/>
    </source>
</evidence>
<keyword evidence="6 7" id="KW-0472">Membrane</keyword>
<protein>
    <submittedName>
        <fullName evidence="9">NitT/TauT family transport system permease protein</fullName>
    </submittedName>
</protein>
<proteinExistence type="predicted"/>
<feature type="transmembrane region" description="Helical" evidence="7">
    <location>
        <begin position="32"/>
        <end position="55"/>
    </location>
</feature>
<dbReference type="Pfam" id="PF00528">
    <property type="entry name" value="BPD_transp_1"/>
    <property type="match status" value="1"/>
</dbReference>
<name>A0ABU1JWR9_9PROT</name>